<dbReference type="RefSeq" id="WP_148349665.1">
    <property type="nucleotide sequence ID" value="NZ_JBHSBF010000009.1"/>
</dbReference>
<dbReference type="AlphaFoldDB" id="A0A5D0UDJ7"/>
<keyword evidence="3" id="KW-1185">Reference proteome</keyword>
<accession>A0A5D0UDJ7</accession>
<evidence type="ECO:0000313" key="3">
    <source>
        <dbReference type="Proteomes" id="UP000322634"/>
    </source>
</evidence>
<evidence type="ECO:0000313" key="2">
    <source>
        <dbReference type="EMBL" id="TYC15870.1"/>
    </source>
</evidence>
<feature type="region of interest" description="Disordered" evidence="1">
    <location>
        <begin position="64"/>
        <end position="85"/>
    </location>
</feature>
<sequence length="85" mass="9340">MPTDHKRDHDQIAEAIKGDWLARERLLVHLAREHGFTVSDVDNAGLAVLIVQHDDAHGAPCFTEAEKAGPSDGLRQGLRHLREGA</sequence>
<dbReference type="EMBL" id="VSFF01000004">
    <property type="protein sequence ID" value="TYC15870.1"/>
    <property type="molecule type" value="Genomic_DNA"/>
</dbReference>
<gene>
    <name evidence="2" type="ORF">FXF65_11040</name>
</gene>
<organism evidence="2 3">
    <name type="scientific">Actinomadura syzygii</name>
    <dbReference type="NCBI Taxonomy" id="1427538"/>
    <lineage>
        <taxon>Bacteria</taxon>
        <taxon>Bacillati</taxon>
        <taxon>Actinomycetota</taxon>
        <taxon>Actinomycetes</taxon>
        <taxon>Streptosporangiales</taxon>
        <taxon>Thermomonosporaceae</taxon>
        <taxon>Actinomadura</taxon>
    </lineage>
</organism>
<comment type="caution">
    <text evidence="2">The sequence shown here is derived from an EMBL/GenBank/DDBJ whole genome shotgun (WGS) entry which is preliminary data.</text>
</comment>
<evidence type="ECO:0000256" key="1">
    <source>
        <dbReference type="SAM" id="MobiDB-lite"/>
    </source>
</evidence>
<dbReference type="Proteomes" id="UP000322634">
    <property type="component" value="Unassembled WGS sequence"/>
</dbReference>
<protein>
    <submittedName>
        <fullName evidence="2">Uncharacterized protein</fullName>
    </submittedName>
</protein>
<proteinExistence type="predicted"/>
<reference evidence="2 3" key="1">
    <citation type="submission" date="2019-08" db="EMBL/GenBank/DDBJ databases">
        <title>Actinomadura sp. nov. CYP1-5 isolated from mountain soil.</title>
        <authorList>
            <person name="Songsumanus A."/>
            <person name="Kuncharoen N."/>
            <person name="Kudo T."/>
            <person name="Yuki M."/>
            <person name="Igarashi Y."/>
            <person name="Tanasupawat S."/>
        </authorList>
    </citation>
    <scope>NUCLEOTIDE SEQUENCE [LARGE SCALE GENOMIC DNA]</scope>
    <source>
        <strain evidence="2 3">GKU157</strain>
    </source>
</reference>
<name>A0A5D0UDJ7_9ACTN</name>